<organism evidence="11 12">
    <name type="scientific">Cohnella herbarum</name>
    <dbReference type="NCBI Taxonomy" id="2728023"/>
    <lineage>
        <taxon>Bacteria</taxon>
        <taxon>Bacillati</taxon>
        <taxon>Bacillota</taxon>
        <taxon>Bacilli</taxon>
        <taxon>Bacillales</taxon>
        <taxon>Paenibacillaceae</taxon>
        <taxon>Cohnella</taxon>
    </lineage>
</organism>
<dbReference type="PROSITE" id="PS50885">
    <property type="entry name" value="HAMP"/>
    <property type="match status" value="1"/>
</dbReference>
<keyword evidence="6 11" id="KW-0418">Kinase</keyword>
<evidence type="ECO:0000256" key="8">
    <source>
        <dbReference type="ARBA" id="ARBA00023136"/>
    </source>
</evidence>
<reference evidence="11 12" key="1">
    <citation type="submission" date="2020-04" db="EMBL/GenBank/DDBJ databases">
        <title>Genome sequencing of novel species.</title>
        <authorList>
            <person name="Heo J."/>
            <person name="Kim S.-J."/>
            <person name="Kim J.-S."/>
            <person name="Hong S.-B."/>
            <person name="Kwon S.-W."/>
        </authorList>
    </citation>
    <scope>NUCLEOTIDE SEQUENCE [LARGE SCALE GENOMIC DNA]</scope>
    <source>
        <strain evidence="11 12">MFER-1</strain>
    </source>
</reference>
<evidence type="ECO:0000256" key="2">
    <source>
        <dbReference type="ARBA" id="ARBA00022475"/>
    </source>
</evidence>
<dbReference type="InterPro" id="IPR033479">
    <property type="entry name" value="dCache_1"/>
</dbReference>
<evidence type="ECO:0000256" key="9">
    <source>
        <dbReference type="SAM" id="Phobius"/>
    </source>
</evidence>
<keyword evidence="12" id="KW-1185">Reference proteome</keyword>
<dbReference type="InterPro" id="IPR010559">
    <property type="entry name" value="Sig_transdc_His_kin_internal"/>
</dbReference>
<name>A0A7Z2ZLP5_9BACL</name>
<dbReference type="RefSeq" id="WP_169280799.1">
    <property type="nucleotide sequence ID" value="NZ_CP051680.1"/>
</dbReference>
<dbReference type="SUPFAM" id="SSF55874">
    <property type="entry name" value="ATPase domain of HSP90 chaperone/DNA topoisomerase II/histidine kinase"/>
    <property type="match status" value="1"/>
</dbReference>
<evidence type="ECO:0000313" key="12">
    <source>
        <dbReference type="Proteomes" id="UP000502248"/>
    </source>
</evidence>
<dbReference type="PANTHER" id="PTHR34220">
    <property type="entry name" value="SENSOR HISTIDINE KINASE YPDA"/>
    <property type="match status" value="1"/>
</dbReference>
<evidence type="ECO:0000256" key="5">
    <source>
        <dbReference type="ARBA" id="ARBA00022692"/>
    </source>
</evidence>
<dbReference type="AlphaFoldDB" id="A0A7Z2ZLP5"/>
<gene>
    <name evidence="11" type="ORF">HH215_15915</name>
</gene>
<keyword evidence="8 9" id="KW-0472">Membrane</keyword>
<feature type="transmembrane region" description="Helical" evidence="9">
    <location>
        <begin position="12"/>
        <end position="32"/>
    </location>
</feature>
<dbReference type="KEGG" id="cheb:HH215_15915"/>
<keyword evidence="4" id="KW-0808">Transferase</keyword>
<feature type="transmembrane region" description="Helical" evidence="9">
    <location>
        <begin position="296"/>
        <end position="320"/>
    </location>
</feature>
<protein>
    <submittedName>
        <fullName evidence="11">Histidine kinase</fullName>
    </submittedName>
</protein>
<keyword evidence="3" id="KW-0597">Phosphoprotein</keyword>
<dbReference type="SUPFAM" id="SSF158472">
    <property type="entry name" value="HAMP domain-like"/>
    <property type="match status" value="1"/>
</dbReference>
<dbReference type="Pfam" id="PF02743">
    <property type="entry name" value="dCache_1"/>
    <property type="match status" value="1"/>
</dbReference>
<feature type="domain" description="HAMP" evidence="10">
    <location>
        <begin position="317"/>
        <end position="369"/>
    </location>
</feature>
<keyword evidence="5 9" id="KW-0812">Transmembrane</keyword>
<dbReference type="EMBL" id="CP051680">
    <property type="protein sequence ID" value="QJD84516.1"/>
    <property type="molecule type" value="Genomic_DNA"/>
</dbReference>
<evidence type="ECO:0000256" key="1">
    <source>
        <dbReference type="ARBA" id="ARBA00004651"/>
    </source>
</evidence>
<dbReference type="InterPro" id="IPR003660">
    <property type="entry name" value="HAMP_dom"/>
</dbReference>
<dbReference type="CDD" id="cd06225">
    <property type="entry name" value="HAMP"/>
    <property type="match status" value="1"/>
</dbReference>
<dbReference type="InterPro" id="IPR050640">
    <property type="entry name" value="Bact_2-comp_sensor_kinase"/>
</dbReference>
<evidence type="ECO:0000256" key="3">
    <source>
        <dbReference type="ARBA" id="ARBA00022553"/>
    </source>
</evidence>
<dbReference type="InterPro" id="IPR003594">
    <property type="entry name" value="HATPase_dom"/>
</dbReference>
<evidence type="ECO:0000256" key="4">
    <source>
        <dbReference type="ARBA" id="ARBA00022679"/>
    </source>
</evidence>
<comment type="subcellular location">
    <subcellularLocation>
        <location evidence="1">Cell membrane</location>
        <topology evidence="1">Multi-pass membrane protein</topology>
    </subcellularLocation>
</comment>
<dbReference type="Pfam" id="PF06580">
    <property type="entry name" value="His_kinase"/>
    <property type="match status" value="1"/>
</dbReference>
<proteinExistence type="predicted"/>
<accession>A0A7Z2ZLP5</accession>
<sequence length="603" mass="68743">MRTKLKSIKWKFILILIMVISLATIPIGWLSYTQTSKNMMKDVERFSSQVLTQVNLNIDRYFREYEQGVFLLGSSSEFSNWLQAEQGKTAEVVLRFRRVEEKYIKPLIASHPEILSMTFLNENGNEMHYSRSPGLRSGYTARNDSELLEVPFKKQLTAYIRKSSDYLSNDSKSMEMQVISLVKKLRYGTSSGYIKIDISLEPTLAILNEIQLGETGVGFITNEAGMIMAHPNDDKVMTLLSRKWMDKMMKSSSGAWMDKDSNEMVIFETIPYTNWKSVATVPYDEIAEGVYRTRDLTILIVTSSLIFVSLLGIVLSSSITNRILSLRRVMAQTQLGHFQARVKLEGDDEVTDLGRAYNKLLDRLKSSIEQLTESRVHQQEAVLSILQSQINSHFLYNALESINSMATLSDHKEISATTLSLANMLRYTSSHQHSIVTIQEELDHLSDYLRIMEALYQDDLAWEFHVSEDVKDVPCLKAILQPIVENSVKHVLETTGNPLHVVVTAARMEDRFIRIIIEDNGRTFTQDQLNDIQDRLSEVSNADNYKRQKSLGLTNVHYRLKMTYAHEYAGLDVAQSPTRGARVTLTFPTAIDDKTIVREVTAI</sequence>
<dbReference type="Pfam" id="PF02518">
    <property type="entry name" value="HATPase_c"/>
    <property type="match status" value="1"/>
</dbReference>
<keyword evidence="7 9" id="KW-1133">Transmembrane helix</keyword>
<dbReference type="Gene3D" id="3.30.450.20">
    <property type="entry name" value="PAS domain"/>
    <property type="match status" value="1"/>
</dbReference>
<dbReference type="InterPro" id="IPR036890">
    <property type="entry name" value="HATPase_C_sf"/>
</dbReference>
<dbReference type="Pfam" id="PF00672">
    <property type="entry name" value="HAMP"/>
    <property type="match status" value="1"/>
</dbReference>
<keyword evidence="2" id="KW-1003">Cell membrane</keyword>
<evidence type="ECO:0000256" key="7">
    <source>
        <dbReference type="ARBA" id="ARBA00022989"/>
    </source>
</evidence>
<dbReference type="Gene3D" id="3.30.565.10">
    <property type="entry name" value="Histidine kinase-like ATPase, C-terminal domain"/>
    <property type="match status" value="1"/>
</dbReference>
<dbReference type="CDD" id="cd12912">
    <property type="entry name" value="PDC2_MCP_like"/>
    <property type="match status" value="1"/>
</dbReference>
<evidence type="ECO:0000256" key="6">
    <source>
        <dbReference type="ARBA" id="ARBA00022777"/>
    </source>
</evidence>
<dbReference type="Proteomes" id="UP000502248">
    <property type="component" value="Chromosome"/>
</dbReference>
<dbReference type="Gene3D" id="6.10.340.10">
    <property type="match status" value="1"/>
</dbReference>
<dbReference type="GO" id="GO:0000155">
    <property type="term" value="F:phosphorelay sensor kinase activity"/>
    <property type="evidence" value="ECO:0007669"/>
    <property type="project" value="InterPro"/>
</dbReference>
<dbReference type="GO" id="GO:0005886">
    <property type="term" value="C:plasma membrane"/>
    <property type="evidence" value="ECO:0007669"/>
    <property type="project" value="UniProtKB-SubCell"/>
</dbReference>
<evidence type="ECO:0000259" key="10">
    <source>
        <dbReference type="PROSITE" id="PS50885"/>
    </source>
</evidence>
<dbReference type="PANTHER" id="PTHR34220:SF7">
    <property type="entry name" value="SENSOR HISTIDINE KINASE YPDA"/>
    <property type="match status" value="1"/>
</dbReference>
<evidence type="ECO:0000313" key="11">
    <source>
        <dbReference type="EMBL" id="QJD84516.1"/>
    </source>
</evidence>
<dbReference type="SMART" id="SM00304">
    <property type="entry name" value="HAMP"/>
    <property type="match status" value="1"/>
</dbReference>